<evidence type="ECO:0000313" key="2">
    <source>
        <dbReference type="Proteomes" id="UP000193685"/>
    </source>
</evidence>
<protein>
    <submittedName>
        <fullName evidence="1">Uncharacterized protein</fullName>
    </submittedName>
</protein>
<dbReference type="AlphaFoldDB" id="A0A1Y2FH23"/>
<dbReference type="GeneID" id="63787106"/>
<comment type="caution">
    <text evidence="1">The sequence shown here is derived from an EMBL/GenBank/DDBJ whole genome shotgun (WGS) entry which is preliminary data.</text>
</comment>
<name>A0A1Y2FH23_PROLT</name>
<evidence type="ECO:0000313" key="1">
    <source>
        <dbReference type="EMBL" id="ORY83229.1"/>
    </source>
</evidence>
<dbReference type="EMBL" id="MCFI01000008">
    <property type="protein sequence ID" value="ORY83229.1"/>
    <property type="molecule type" value="Genomic_DNA"/>
</dbReference>
<reference evidence="1 2" key="1">
    <citation type="submission" date="2016-07" db="EMBL/GenBank/DDBJ databases">
        <title>Pervasive Adenine N6-methylation of Active Genes in Fungi.</title>
        <authorList>
            <consortium name="DOE Joint Genome Institute"/>
            <person name="Mondo S.J."/>
            <person name="Dannebaum R.O."/>
            <person name="Kuo R.C."/>
            <person name="Labutti K."/>
            <person name="Haridas S."/>
            <person name="Kuo A."/>
            <person name="Salamov A."/>
            <person name="Ahrendt S.R."/>
            <person name="Lipzen A."/>
            <person name="Sullivan W."/>
            <person name="Andreopoulos W.B."/>
            <person name="Clum A."/>
            <person name="Lindquist E."/>
            <person name="Daum C."/>
            <person name="Ramamoorthy G.K."/>
            <person name="Gryganskyi A."/>
            <person name="Culley D."/>
            <person name="Magnuson J.K."/>
            <person name="James T.Y."/>
            <person name="O'Malley M.A."/>
            <person name="Stajich J.E."/>
            <person name="Spatafora J.W."/>
            <person name="Visel A."/>
            <person name="Grigoriev I.V."/>
        </authorList>
    </citation>
    <scope>NUCLEOTIDE SEQUENCE [LARGE SCALE GENOMIC DNA]</scope>
    <source>
        <strain evidence="1 2">12-1054</strain>
    </source>
</reference>
<organism evidence="1 2">
    <name type="scientific">Protomyces lactucae-debilis</name>
    <dbReference type="NCBI Taxonomy" id="2754530"/>
    <lineage>
        <taxon>Eukaryota</taxon>
        <taxon>Fungi</taxon>
        <taxon>Dikarya</taxon>
        <taxon>Ascomycota</taxon>
        <taxon>Taphrinomycotina</taxon>
        <taxon>Taphrinomycetes</taxon>
        <taxon>Taphrinales</taxon>
        <taxon>Protomycetaceae</taxon>
        <taxon>Protomyces</taxon>
    </lineage>
</organism>
<dbReference type="RefSeq" id="XP_040725810.1">
    <property type="nucleotide sequence ID" value="XM_040870507.1"/>
</dbReference>
<proteinExistence type="predicted"/>
<sequence>MIGSFIVGSSVGKIYFVQVSTKSHAVSLRTTLTVSFRECRQVLVDTSNKSFYVLDQNDEESPARLVTLAPTELGNIEEKSVCGTDLKGPSTFSLIGNYLYVLADTGYTILRGPKAPMTKRRRRTSKLEPVHEDLVAESLIELFAISHRMDTEDISDPGDPQPAIDVIKQHIHGETASDVVAMGMVIPCSDGEEPLLKLLPDGKDEFIFGLTRSSLTTYEVQEQDGSLVDCASHELEDDAIDMAVDDAASCFVLTRTSIVQLAIVGGGFLDEVETFSLPLAADEAVYSIHVAAYSLWIRCAERLLQVNILNGKTRSLPVVCRNLYVSLDAEMLITASESAMQLRDRDGKLLGERELEGLAEITRMS</sequence>
<keyword evidence="2" id="KW-1185">Reference proteome</keyword>
<dbReference type="OrthoDB" id="10587574at2759"/>
<dbReference type="Proteomes" id="UP000193685">
    <property type="component" value="Unassembled WGS sequence"/>
</dbReference>
<accession>A0A1Y2FH23</accession>
<gene>
    <name evidence="1" type="ORF">BCR37DRAFT_387080</name>
</gene>